<gene>
    <name evidence="2" type="ORF">GLOTRDRAFT_125629</name>
</gene>
<dbReference type="RefSeq" id="XP_007862352.1">
    <property type="nucleotide sequence ID" value="XM_007864161.1"/>
</dbReference>
<feature type="compositionally biased region" description="Acidic residues" evidence="1">
    <location>
        <begin position="135"/>
        <end position="145"/>
    </location>
</feature>
<dbReference type="Proteomes" id="UP000030669">
    <property type="component" value="Unassembled WGS sequence"/>
</dbReference>
<dbReference type="HOGENOM" id="CLU_1428138_0_0_1"/>
<accession>S7QJ07</accession>
<evidence type="ECO:0000313" key="2">
    <source>
        <dbReference type="EMBL" id="EPQ59323.1"/>
    </source>
</evidence>
<dbReference type="EMBL" id="KB469297">
    <property type="protein sequence ID" value="EPQ59323.1"/>
    <property type="molecule type" value="Genomic_DNA"/>
</dbReference>
<dbReference type="KEGG" id="gtr:GLOTRDRAFT_125629"/>
<proteinExistence type="predicted"/>
<dbReference type="GeneID" id="19301272"/>
<keyword evidence="3" id="KW-1185">Reference proteome</keyword>
<evidence type="ECO:0000256" key="1">
    <source>
        <dbReference type="SAM" id="MobiDB-lite"/>
    </source>
</evidence>
<feature type="region of interest" description="Disordered" evidence="1">
    <location>
        <begin position="1"/>
        <end position="20"/>
    </location>
</feature>
<protein>
    <submittedName>
        <fullName evidence="2">Uncharacterized protein</fullName>
    </submittedName>
</protein>
<dbReference type="AlphaFoldDB" id="S7QJ07"/>
<feature type="region of interest" description="Disordered" evidence="1">
    <location>
        <begin position="33"/>
        <end position="209"/>
    </location>
</feature>
<evidence type="ECO:0000313" key="3">
    <source>
        <dbReference type="Proteomes" id="UP000030669"/>
    </source>
</evidence>
<name>S7QJ07_GLOTA</name>
<reference evidence="2 3" key="1">
    <citation type="journal article" date="2012" name="Science">
        <title>The Paleozoic origin of enzymatic lignin decomposition reconstructed from 31 fungal genomes.</title>
        <authorList>
            <person name="Floudas D."/>
            <person name="Binder M."/>
            <person name="Riley R."/>
            <person name="Barry K."/>
            <person name="Blanchette R.A."/>
            <person name="Henrissat B."/>
            <person name="Martinez A.T."/>
            <person name="Otillar R."/>
            <person name="Spatafora J.W."/>
            <person name="Yadav J.S."/>
            <person name="Aerts A."/>
            <person name="Benoit I."/>
            <person name="Boyd A."/>
            <person name="Carlson A."/>
            <person name="Copeland A."/>
            <person name="Coutinho P.M."/>
            <person name="de Vries R.P."/>
            <person name="Ferreira P."/>
            <person name="Findley K."/>
            <person name="Foster B."/>
            <person name="Gaskell J."/>
            <person name="Glotzer D."/>
            <person name="Gorecki P."/>
            <person name="Heitman J."/>
            <person name="Hesse C."/>
            <person name="Hori C."/>
            <person name="Igarashi K."/>
            <person name="Jurgens J.A."/>
            <person name="Kallen N."/>
            <person name="Kersten P."/>
            <person name="Kohler A."/>
            <person name="Kuees U."/>
            <person name="Kumar T.K.A."/>
            <person name="Kuo A."/>
            <person name="LaButti K."/>
            <person name="Larrondo L.F."/>
            <person name="Lindquist E."/>
            <person name="Ling A."/>
            <person name="Lombard V."/>
            <person name="Lucas S."/>
            <person name="Lundell T."/>
            <person name="Martin R."/>
            <person name="McLaughlin D.J."/>
            <person name="Morgenstern I."/>
            <person name="Morin E."/>
            <person name="Murat C."/>
            <person name="Nagy L.G."/>
            <person name="Nolan M."/>
            <person name="Ohm R.A."/>
            <person name="Patyshakuliyeva A."/>
            <person name="Rokas A."/>
            <person name="Ruiz-Duenas F.J."/>
            <person name="Sabat G."/>
            <person name="Salamov A."/>
            <person name="Samejima M."/>
            <person name="Schmutz J."/>
            <person name="Slot J.C."/>
            <person name="St John F."/>
            <person name="Stenlid J."/>
            <person name="Sun H."/>
            <person name="Sun S."/>
            <person name="Syed K."/>
            <person name="Tsang A."/>
            <person name="Wiebenga A."/>
            <person name="Young D."/>
            <person name="Pisabarro A."/>
            <person name="Eastwood D.C."/>
            <person name="Martin F."/>
            <person name="Cullen D."/>
            <person name="Grigoriev I.V."/>
            <person name="Hibbett D.S."/>
        </authorList>
    </citation>
    <scope>NUCLEOTIDE SEQUENCE [LARGE SCALE GENOMIC DNA]</scope>
    <source>
        <strain evidence="2 3">ATCC 11539</strain>
    </source>
</reference>
<feature type="compositionally biased region" description="Basic and acidic residues" evidence="1">
    <location>
        <begin position="59"/>
        <end position="69"/>
    </location>
</feature>
<sequence length="225" mass="23549">MAGSGKHGNGTTNKSGRICGCQEGCKGSKRLISEETSGRHALFRKSAQGDQISRLLAKHIPETSTRQDAEPSQQLPPAKRRKHSSQQASPPRSRPPSVPSGTAASTASIPVHSGNFLDPRAAGGSAASATRGPEQDDVAPMDIEMDDSREGLSGEAGGTPGSQAAGLNIPATPRPYVEDVPDEGDQPAKAQGKLPPSKRRKKDDSADAGIIDSWWRLQCGVVLSQ</sequence>
<organism evidence="2 3">
    <name type="scientific">Gloeophyllum trabeum (strain ATCC 11539 / FP-39264 / Madison 617)</name>
    <name type="common">Brown rot fungus</name>
    <dbReference type="NCBI Taxonomy" id="670483"/>
    <lineage>
        <taxon>Eukaryota</taxon>
        <taxon>Fungi</taxon>
        <taxon>Dikarya</taxon>
        <taxon>Basidiomycota</taxon>
        <taxon>Agaricomycotina</taxon>
        <taxon>Agaricomycetes</taxon>
        <taxon>Gloeophyllales</taxon>
        <taxon>Gloeophyllaceae</taxon>
        <taxon>Gloeophyllum</taxon>
    </lineage>
</organism>